<dbReference type="AlphaFoldDB" id="A0A9N9W648"/>
<organism evidence="1 2">
    <name type="scientific">Clonostachys solani</name>
    <dbReference type="NCBI Taxonomy" id="160281"/>
    <lineage>
        <taxon>Eukaryota</taxon>
        <taxon>Fungi</taxon>
        <taxon>Dikarya</taxon>
        <taxon>Ascomycota</taxon>
        <taxon>Pezizomycotina</taxon>
        <taxon>Sordariomycetes</taxon>
        <taxon>Hypocreomycetidae</taxon>
        <taxon>Hypocreales</taxon>
        <taxon>Bionectriaceae</taxon>
        <taxon>Clonostachys</taxon>
    </lineage>
</organism>
<evidence type="ECO:0000313" key="2">
    <source>
        <dbReference type="Proteomes" id="UP000775872"/>
    </source>
</evidence>
<protein>
    <submittedName>
        <fullName evidence="1">Uncharacterized protein</fullName>
    </submittedName>
</protein>
<gene>
    <name evidence="1" type="ORF">CSOL1703_00011829</name>
</gene>
<evidence type="ECO:0000313" key="1">
    <source>
        <dbReference type="EMBL" id="CAH0046101.1"/>
    </source>
</evidence>
<proteinExistence type="predicted"/>
<name>A0A9N9W648_9HYPO</name>
<comment type="caution">
    <text evidence="1">The sequence shown here is derived from an EMBL/GenBank/DDBJ whole genome shotgun (WGS) entry which is preliminary data.</text>
</comment>
<keyword evidence="2" id="KW-1185">Reference proteome</keyword>
<reference evidence="2" key="1">
    <citation type="submission" date="2019-06" db="EMBL/GenBank/DDBJ databases">
        <authorList>
            <person name="Broberg M."/>
        </authorList>
    </citation>
    <scope>NUCLEOTIDE SEQUENCE [LARGE SCALE GENOMIC DNA]</scope>
</reference>
<dbReference type="Proteomes" id="UP000775872">
    <property type="component" value="Unassembled WGS sequence"/>
</dbReference>
<reference evidence="1 2" key="2">
    <citation type="submission" date="2021-10" db="EMBL/GenBank/DDBJ databases">
        <authorList>
            <person name="Piombo E."/>
        </authorList>
    </citation>
    <scope>NUCLEOTIDE SEQUENCE [LARGE SCALE GENOMIC DNA]</scope>
</reference>
<sequence length="67" mass="7561">MPSPSLVSKRTDYHMQEKLGFDKILGLYDSFVVQFKMGSILITELVSPSLSSSIARNRHPDLRFTSS</sequence>
<accession>A0A9N9W648</accession>
<dbReference type="EMBL" id="CABFOC020000014">
    <property type="protein sequence ID" value="CAH0046101.1"/>
    <property type="molecule type" value="Genomic_DNA"/>
</dbReference>